<keyword evidence="4 7" id="KW-0812">Transmembrane</keyword>
<protein>
    <recommendedName>
        <fullName evidence="7">Flagellar biosynthesis protein FlhA</fullName>
    </recommendedName>
</protein>
<evidence type="ECO:0000256" key="4">
    <source>
        <dbReference type="ARBA" id="ARBA00022692"/>
    </source>
</evidence>
<feature type="transmembrane region" description="Helical" evidence="7">
    <location>
        <begin position="77"/>
        <end position="97"/>
    </location>
</feature>
<reference evidence="8 9" key="1">
    <citation type="submission" date="2019-02" db="EMBL/GenBank/DDBJ databases">
        <title>Deep-cultivation of Planctomycetes and their phenomic and genomic characterization uncovers novel biology.</title>
        <authorList>
            <person name="Wiegand S."/>
            <person name="Jogler M."/>
            <person name="Boedeker C."/>
            <person name="Pinto D."/>
            <person name="Vollmers J."/>
            <person name="Rivas-Marin E."/>
            <person name="Kohn T."/>
            <person name="Peeters S.H."/>
            <person name="Heuer A."/>
            <person name="Rast P."/>
            <person name="Oberbeckmann S."/>
            <person name="Bunk B."/>
            <person name="Jeske O."/>
            <person name="Meyerdierks A."/>
            <person name="Storesund J.E."/>
            <person name="Kallscheuer N."/>
            <person name="Luecker S."/>
            <person name="Lage O.M."/>
            <person name="Pohl T."/>
            <person name="Merkel B.J."/>
            <person name="Hornburger P."/>
            <person name="Mueller R.-W."/>
            <person name="Bruemmer F."/>
            <person name="Labrenz M."/>
            <person name="Spormann A.M."/>
            <person name="Op den Camp H."/>
            <person name="Overmann J."/>
            <person name="Amann R."/>
            <person name="Jetten M.S.M."/>
            <person name="Mascher T."/>
            <person name="Medema M.H."/>
            <person name="Devos D.P."/>
            <person name="Kaster A.-K."/>
            <person name="Ovreas L."/>
            <person name="Rohde M."/>
            <person name="Galperin M.Y."/>
            <person name="Jogler C."/>
        </authorList>
    </citation>
    <scope>NUCLEOTIDE SEQUENCE [LARGE SCALE GENOMIC DNA]</scope>
    <source>
        <strain evidence="8 9">Poly30</strain>
    </source>
</reference>
<feature type="transmembrane region" description="Helical" evidence="7">
    <location>
        <begin position="21"/>
        <end position="40"/>
    </location>
</feature>
<keyword evidence="8" id="KW-0282">Flagellum</keyword>
<dbReference type="PIRSF" id="PIRSF005419">
    <property type="entry name" value="FlhA"/>
    <property type="match status" value="1"/>
</dbReference>
<dbReference type="Gene3D" id="3.40.50.12790">
    <property type="entry name" value="FHIPEP family, domain 4"/>
    <property type="match status" value="1"/>
</dbReference>
<evidence type="ECO:0000256" key="1">
    <source>
        <dbReference type="ARBA" id="ARBA00004651"/>
    </source>
</evidence>
<dbReference type="GO" id="GO:0044780">
    <property type="term" value="P:bacterial-type flagellum assembly"/>
    <property type="evidence" value="ECO:0007669"/>
    <property type="project" value="InterPro"/>
</dbReference>
<dbReference type="PROSITE" id="PS00994">
    <property type="entry name" value="FHIPEP"/>
    <property type="match status" value="1"/>
</dbReference>
<dbReference type="PRINTS" id="PR00949">
    <property type="entry name" value="TYPE3IMAPROT"/>
</dbReference>
<evidence type="ECO:0000256" key="5">
    <source>
        <dbReference type="ARBA" id="ARBA00022989"/>
    </source>
</evidence>
<comment type="function">
    <text evidence="7">Required for formation of the rod structure of the flagellar apparatus. Together with FliI and FliH, may constitute the export apparatus of flagellin.</text>
</comment>
<keyword evidence="7" id="KW-0653">Protein transport</keyword>
<dbReference type="InterPro" id="IPR006301">
    <property type="entry name" value="FlhA"/>
</dbReference>
<evidence type="ECO:0000256" key="3">
    <source>
        <dbReference type="ARBA" id="ARBA00022475"/>
    </source>
</evidence>
<keyword evidence="8" id="KW-0966">Cell projection</keyword>
<dbReference type="Pfam" id="PF00771">
    <property type="entry name" value="FHIPEP"/>
    <property type="match status" value="1"/>
</dbReference>
<comment type="subcellular location">
    <subcellularLocation>
        <location evidence="1 7">Cell membrane</location>
        <topology evidence="1 7">Multi-pass membrane protein</topology>
    </subcellularLocation>
</comment>
<dbReference type="PANTHER" id="PTHR30161">
    <property type="entry name" value="FLAGELLAR EXPORT PROTEIN, MEMBRANE FLHA SUBUNIT-RELATED"/>
    <property type="match status" value="1"/>
</dbReference>
<dbReference type="Gene3D" id="1.10.8.540">
    <property type="entry name" value="FHIPEP family, domain 3"/>
    <property type="match status" value="1"/>
</dbReference>
<dbReference type="InterPro" id="IPR042193">
    <property type="entry name" value="FHIPEP_3"/>
</dbReference>
<dbReference type="GO" id="GO:0009306">
    <property type="term" value="P:protein secretion"/>
    <property type="evidence" value="ECO:0007669"/>
    <property type="project" value="InterPro"/>
</dbReference>
<dbReference type="InterPro" id="IPR001712">
    <property type="entry name" value="T3SS_FHIPEP"/>
</dbReference>
<dbReference type="PANTHER" id="PTHR30161:SF1">
    <property type="entry name" value="FLAGELLAR BIOSYNTHESIS PROTEIN FLHA-RELATED"/>
    <property type="match status" value="1"/>
</dbReference>
<keyword evidence="8" id="KW-0969">Cilium</keyword>
<feature type="transmembrane region" description="Helical" evidence="7">
    <location>
        <begin position="284"/>
        <end position="302"/>
    </location>
</feature>
<keyword evidence="5 7" id="KW-1133">Transmembrane helix</keyword>
<evidence type="ECO:0000313" key="8">
    <source>
        <dbReference type="EMBL" id="QDV05021.1"/>
    </source>
</evidence>
<keyword evidence="3 7" id="KW-1003">Cell membrane</keyword>
<comment type="similarity">
    <text evidence="2 7">Belongs to the FHIPEP (flagella/HR/invasion proteins export pore) family.</text>
</comment>
<keyword evidence="9" id="KW-1185">Reference proteome</keyword>
<dbReference type="NCBIfam" id="TIGR01398">
    <property type="entry name" value="FlhA"/>
    <property type="match status" value="1"/>
</dbReference>
<keyword evidence="7" id="KW-0813">Transport</keyword>
<keyword evidence="7" id="KW-1005">Bacterial flagellum biogenesis</keyword>
<feature type="transmembrane region" description="Helical" evidence="7">
    <location>
        <begin position="204"/>
        <end position="225"/>
    </location>
</feature>
<evidence type="ECO:0000313" key="9">
    <source>
        <dbReference type="Proteomes" id="UP000320390"/>
    </source>
</evidence>
<dbReference type="InterPro" id="IPR042194">
    <property type="entry name" value="FHIPEP_1"/>
</dbReference>
<evidence type="ECO:0000256" key="6">
    <source>
        <dbReference type="ARBA" id="ARBA00023136"/>
    </source>
</evidence>
<name>A0A518ELT6_9BACT</name>
<dbReference type="OrthoDB" id="9759185at2"/>
<proteinExistence type="inferred from homology"/>
<evidence type="ECO:0000256" key="2">
    <source>
        <dbReference type="ARBA" id="ARBA00008835"/>
    </source>
</evidence>
<dbReference type="EMBL" id="CP036434">
    <property type="protein sequence ID" value="QDV05021.1"/>
    <property type="molecule type" value="Genomic_DNA"/>
</dbReference>
<dbReference type="Gene3D" id="3.40.30.60">
    <property type="entry name" value="FHIPEP family, domain 1"/>
    <property type="match status" value="1"/>
</dbReference>
<comment type="caution">
    <text evidence="7">Lacks conserved residue(s) required for the propagation of feature annotation.</text>
</comment>
<dbReference type="AlphaFoldDB" id="A0A518ELT6"/>
<dbReference type="GO" id="GO:0005886">
    <property type="term" value="C:plasma membrane"/>
    <property type="evidence" value="ECO:0007669"/>
    <property type="project" value="UniProtKB-SubCell"/>
</dbReference>
<dbReference type="InterPro" id="IPR042196">
    <property type="entry name" value="FHIPEP_4"/>
</dbReference>
<organism evidence="8 9">
    <name type="scientific">Saltatorellus ferox</name>
    <dbReference type="NCBI Taxonomy" id="2528018"/>
    <lineage>
        <taxon>Bacteria</taxon>
        <taxon>Pseudomonadati</taxon>
        <taxon>Planctomycetota</taxon>
        <taxon>Planctomycetia</taxon>
        <taxon>Planctomycetia incertae sedis</taxon>
        <taxon>Saltatorellus</taxon>
    </lineage>
</organism>
<keyword evidence="7" id="KW-1006">Bacterial flagellum protein export</keyword>
<evidence type="ECO:0000256" key="7">
    <source>
        <dbReference type="RuleBase" id="RU364093"/>
    </source>
</evidence>
<accession>A0A518ELT6</accession>
<dbReference type="InterPro" id="IPR025505">
    <property type="entry name" value="FHIPEP_CS"/>
</dbReference>
<feature type="transmembrane region" description="Helical" evidence="7">
    <location>
        <begin position="117"/>
        <end position="136"/>
    </location>
</feature>
<dbReference type="RefSeq" id="WP_145194448.1">
    <property type="nucleotide sequence ID" value="NZ_CP036434.1"/>
</dbReference>
<gene>
    <name evidence="7 8" type="primary">flhA</name>
    <name evidence="8" type="ORF">Poly30_05160</name>
</gene>
<dbReference type="Proteomes" id="UP000320390">
    <property type="component" value="Chromosome"/>
</dbReference>
<keyword evidence="6 7" id="KW-0472">Membrane</keyword>
<sequence length="702" mass="73928">MANTPSRKDLTGGARLRNMSDWFLGFGVLGLMLTLVAPLPPMALDLLLALNLSGAVMLLMLTMHARDATELTTFPTILLFATLFRLGLNVASTRLILTGGEAGSVIQAFGQYVTGDNLGVGLVVFLVLIIIQFVVITKGSGRVSEVAARFVLDAMPGKQMAIDADLNGGLIDADEARDRRMSVAREAEFYGAMDGASKFVRGDAVAGLIITGLNLVGGIAIGASGGMSIGQAVDQFSKLTIGDGLVSQIPALLISTAAGVLVTKDSSDVGLGPNLANQMGARPKATLIAAATIFAIGLLPGMPKLPFFILSTALVLMWRSGQAAEDARDLAVVEKAEAAQAEASPAPTDEEEVAELLKVDRASLEIGYQLIPMVQDSSGSGILDHIAQLRRRFALKEGVVLPPVRIRDNIKLGPKSYRVLAGGQEIAAGEVEPTLFMAMDPGTAAAKIKGKAAVDPAFGLPAVWIDASKRDEAEILGYTVIDPTSVLVTHLSEVLRGALPELITRDDVKDLIANAKAIAPAVVEELIPDRLGIGEIQQVLRNLLAEGVAIRNMPAILETLSDNAPRTRDVETLTELTRQRLGRALCEQYADSNGTIHAITLDPSIEAQLAAAVGRSNDPDASTIGPAYLTRLVEEIGQSLGLASQSGKNVVVLVRSGIRRFLAELVRSSLPKTAVLSFNEVVPARSVDTVSVVRMKESAPAA</sequence>